<name>A0ABZ1IHQ6_9PSEU</name>
<proteinExistence type="predicted"/>
<dbReference type="Pfam" id="PF01638">
    <property type="entry name" value="HxlR"/>
    <property type="match status" value="1"/>
</dbReference>
<evidence type="ECO:0000259" key="4">
    <source>
        <dbReference type="PROSITE" id="PS51118"/>
    </source>
</evidence>
<feature type="domain" description="HTH hxlR-type" evidence="4">
    <location>
        <begin position="22"/>
        <end position="121"/>
    </location>
</feature>
<evidence type="ECO:0000256" key="1">
    <source>
        <dbReference type="ARBA" id="ARBA00023015"/>
    </source>
</evidence>
<reference evidence="5 6" key="1">
    <citation type="journal article" date="2015" name="Int. J. Syst. Evol. Microbiol.">
        <title>Amycolatopsis rhabdoformis sp. nov., an actinomycete isolated from a tropical forest soil.</title>
        <authorList>
            <person name="Souza W.R."/>
            <person name="Silva R.E."/>
            <person name="Goodfellow M."/>
            <person name="Busarakam K."/>
            <person name="Figueiro F.S."/>
            <person name="Ferreira D."/>
            <person name="Rodrigues-Filho E."/>
            <person name="Moraes L.A.B."/>
            <person name="Zucchi T.D."/>
        </authorList>
    </citation>
    <scope>NUCLEOTIDE SEQUENCE [LARGE SCALE GENOMIC DNA]</scope>
    <source>
        <strain evidence="5 6">NCIMB 14900</strain>
    </source>
</reference>
<sequence length="170" mass="18864">MAVTFEGPLADRGAWRLENENCSVARAIDVVGTRSTMLVLREALYGTTRFDDFVRRTHSTDAIVAARLKLLTELGVLVKEPYREPGVRTRFEYHLTDRGRDLLPVVFGLMQWGNTHLQPDDGPFRLSDRVTGEPVTITASTPSGKVVDLDDLVITANGDWADQPEGSAEH</sequence>
<dbReference type="InterPro" id="IPR036390">
    <property type="entry name" value="WH_DNA-bd_sf"/>
</dbReference>
<evidence type="ECO:0000313" key="6">
    <source>
        <dbReference type="Proteomes" id="UP001330812"/>
    </source>
</evidence>
<dbReference type="Proteomes" id="UP001330812">
    <property type="component" value="Chromosome"/>
</dbReference>
<gene>
    <name evidence="5" type="ORF">VSH64_16580</name>
</gene>
<evidence type="ECO:0000256" key="2">
    <source>
        <dbReference type="ARBA" id="ARBA00023125"/>
    </source>
</evidence>
<dbReference type="InterPro" id="IPR002577">
    <property type="entry name" value="HTH_HxlR"/>
</dbReference>
<dbReference type="InterPro" id="IPR036388">
    <property type="entry name" value="WH-like_DNA-bd_sf"/>
</dbReference>
<dbReference type="PANTHER" id="PTHR33204">
    <property type="entry name" value="TRANSCRIPTIONAL REGULATOR, MARR FAMILY"/>
    <property type="match status" value="1"/>
</dbReference>
<protein>
    <submittedName>
        <fullName evidence="5">Helix-turn-helix domain-containing protein</fullName>
    </submittedName>
</protein>
<dbReference type="Gene3D" id="1.10.10.10">
    <property type="entry name" value="Winged helix-like DNA-binding domain superfamily/Winged helix DNA-binding domain"/>
    <property type="match status" value="1"/>
</dbReference>
<dbReference type="SUPFAM" id="SSF46785">
    <property type="entry name" value="Winged helix' DNA-binding domain"/>
    <property type="match status" value="1"/>
</dbReference>
<keyword evidence="2" id="KW-0238">DNA-binding</keyword>
<dbReference type="EMBL" id="CP142149">
    <property type="protein sequence ID" value="WSE33703.1"/>
    <property type="molecule type" value="Genomic_DNA"/>
</dbReference>
<dbReference type="PROSITE" id="PS51118">
    <property type="entry name" value="HTH_HXLR"/>
    <property type="match status" value="1"/>
</dbReference>
<keyword evidence="1" id="KW-0805">Transcription regulation</keyword>
<accession>A0ABZ1IHQ6</accession>
<dbReference type="RefSeq" id="WP_326836502.1">
    <property type="nucleotide sequence ID" value="NZ_CP142149.1"/>
</dbReference>
<keyword evidence="3" id="KW-0804">Transcription</keyword>
<evidence type="ECO:0000313" key="5">
    <source>
        <dbReference type="EMBL" id="WSE33703.1"/>
    </source>
</evidence>
<organism evidence="5 6">
    <name type="scientific">Amycolatopsis rhabdoformis</name>
    <dbReference type="NCBI Taxonomy" id="1448059"/>
    <lineage>
        <taxon>Bacteria</taxon>
        <taxon>Bacillati</taxon>
        <taxon>Actinomycetota</taxon>
        <taxon>Actinomycetes</taxon>
        <taxon>Pseudonocardiales</taxon>
        <taxon>Pseudonocardiaceae</taxon>
        <taxon>Amycolatopsis</taxon>
    </lineage>
</organism>
<dbReference type="PANTHER" id="PTHR33204:SF18">
    <property type="entry name" value="TRANSCRIPTIONAL REGULATORY PROTEIN"/>
    <property type="match status" value="1"/>
</dbReference>
<evidence type="ECO:0000256" key="3">
    <source>
        <dbReference type="ARBA" id="ARBA00023163"/>
    </source>
</evidence>
<keyword evidence="6" id="KW-1185">Reference proteome</keyword>